<dbReference type="InterPro" id="IPR018715">
    <property type="entry name" value="DUF2239"/>
</dbReference>
<dbReference type="EMBL" id="CP158299">
    <property type="protein sequence ID" value="XBV84369.1"/>
    <property type="molecule type" value="Genomic_DNA"/>
</dbReference>
<gene>
    <name evidence="1" type="ORF">ABOD76_13055</name>
</gene>
<evidence type="ECO:0000313" key="1">
    <source>
        <dbReference type="EMBL" id="XBV84369.1"/>
    </source>
</evidence>
<organism evidence="1">
    <name type="scientific">Deinococcus sonorensis KR-87</name>
    <dbReference type="NCBI Taxonomy" id="694439"/>
    <lineage>
        <taxon>Bacteria</taxon>
        <taxon>Thermotogati</taxon>
        <taxon>Deinococcota</taxon>
        <taxon>Deinococci</taxon>
        <taxon>Deinococcales</taxon>
        <taxon>Deinococcaceae</taxon>
        <taxon>Deinococcus</taxon>
    </lineage>
</organism>
<reference evidence="1" key="1">
    <citation type="submission" date="2024-06" db="EMBL/GenBank/DDBJ databases">
        <title>Draft Genome Sequence of Deinococcus sonorensis Type Strain KR-87, a Biofilm Producing Representative of the Genus Deinococcus.</title>
        <authorList>
            <person name="Boren L.S."/>
            <person name="Grosso R.A."/>
            <person name="Hugenberg-Cox A.N."/>
            <person name="Hill J.T.E."/>
            <person name="Albert C.M."/>
            <person name="Tuohy J.M."/>
        </authorList>
    </citation>
    <scope>NUCLEOTIDE SEQUENCE</scope>
    <source>
        <strain evidence="1">KR-87</strain>
    </source>
</reference>
<proteinExistence type="predicted"/>
<dbReference type="RefSeq" id="WP_350242406.1">
    <property type="nucleotide sequence ID" value="NZ_CP158299.1"/>
</dbReference>
<accession>A0AAU7U8I8</accession>
<dbReference type="Pfam" id="PF09998">
    <property type="entry name" value="DUF2239"/>
    <property type="match status" value="1"/>
</dbReference>
<dbReference type="AlphaFoldDB" id="A0AAU7U8I8"/>
<dbReference type="KEGG" id="dsc:ABOD76_13055"/>
<name>A0AAU7U8I8_9DEIO</name>
<protein>
    <submittedName>
        <fullName evidence="1">DUF2239 family protein</fullName>
    </submittedName>
</protein>
<sequence length="187" mass="20754">MTPHPTYSSFQGHTHIVTGTLTDMLHRTQRYAEQPGGAPLLIFEDHTGRQLDFDFRGDIKAILAREVPPAPRAGPGRPKLGVVSREVSLLPRHWDWLEQQRGGASATLRRLIDEARRHDAGPERERQRQEAAGRVMTALAGDLPGYEEASRALYAGRTDLLAEHTAAWPPDVRAYVLRLAAGESRPA</sequence>